<dbReference type="RefSeq" id="XP_028464117.1">
    <property type="nucleotide sequence ID" value="XM_028607308.1"/>
</dbReference>
<sequence length="340" mass="36186">MKAIVIHDFVTHLDNIRVTDVPPPEPPQDGFLIRVHAAGVNFVDILYAQGKHQNNRSLVRPPFTLGLEFAGTVISAPPTSAFKPGDKIFGGHTGSYSEVISLPPSTTLHRIPPGWSMQGAAGMAATLPVAYGALVQRAGVKAGQTVLVHAAAGGLGIMAVQVAAALGCRVIGTAGSAEKCAVPVRYGAAACVDYTEHREWWKQVLGLTEGKGVDVVFDPVGLIDLSLKCVAHYGKLLVVGFAGGDIENVAMNRVLLKQVSLIGYRYGETLRRSPEEDRLLWHGLQGLVDSGRIAPVVYDTVYDGLESVPRALNDLNARKVWGKAVITVDNGAKTGLDMRL</sequence>
<dbReference type="Gene3D" id="3.90.180.10">
    <property type="entry name" value="Medium-chain alcohol dehydrogenases, catalytic domain"/>
    <property type="match status" value="1"/>
</dbReference>
<dbReference type="STRING" id="1314773.A0A3N2PP57"/>
<proteinExistence type="predicted"/>
<dbReference type="InterPro" id="IPR013154">
    <property type="entry name" value="ADH-like_N"/>
</dbReference>
<dbReference type="Proteomes" id="UP000272025">
    <property type="component" value="Unassembled WGS sequence"/>
</dbReference>
<evidence type="ECO:0000313" key="2">
    <source>
        <dbReference type="EMBL" id="ROT36311.1"/>
    </source>
</evidence>
<keyword evidence="3" id="KW-1185">Reference proteome</keyword>
<dbReference type="InterPro" id="IPR013149">
    <property type="entry name" value="ADH-like_C"/>
</dbReference>
<evidence type="ECO:0000259" key="1">
    <source>
        <dbReference type="SMART" id="SM00829"/>
    </source>
</evidence>
<dbReference type="InterPro" id="IPR036291">
    <property type="entry name" value="NAD(P)-bd_dom_sf"/>
</dbReference>
<dbReference type="EMBL" id="ML119059">
    <property type="protein sequence ID" value="ROT36311.1"/>
    <property type="molecule type" value="Genomic_DNA"/>
</dbReference>
<organism evidence="2 3">
    <name type="scientific">Sodiomyces alkalinus (strain CBS 110278 / VKM F-3762 / F11)</name>
    <name type="common">Alkaliphilic filamentous fungus</name>
    <dbReference type="NCBI Taxonomy" id="1314773"/>
    <lineage>
        <taxon>Eukaryota</taxon>
        <taxon>Fungi</taxon>
        <taxon>Dikarya</taxon>
        <taxon>Ascomycota</taxon>
        <taxon>Pezizomycotina</taxon>
        <taxon>Sordariomycetes</taxon>
        <taxon>Hypocreomycetidae</taxon>
        <taxon>Glomerellales</taxon>
        <taxon>Plectosphaerellaceae</taxon>
        <taxon>Sodiomyces</taxon>
    </lineage>
</organism>
<dbReference type="PANTHER" id="PTHR43677:SF4">
    <property type="entry name" value="QUINONE OXIDOREDUCTASE-LIKE PROTEIN 2"/>
    <property type="match status" value="1"/>
</dbReference>
<evidence type="ECO:0000313" key="3">
    <source>
        <dbReference type="Proteomes" id="UP000272025"/>
    </source>
</evidence>
<dbReference type="InterPro" id="IPR051397">
    <property type="entry name" value="Zn-ADH-like_protein"/>
</dbReference>
<reference evidence="2 3" key="1">
    <citation type="journal article" date="2018" name="Mol. Ecol.">
        <title>The obligate alkalophilic soda-lake fungus Sodiomyces alkalinus has shifted to a protein diet.</title>
        <authorList>
            <person name="Grum-Grzhimaylo A.A."/>
            <person name="Falkoski D.L."/>
            <person name="van den Heuvel J."/>
            <person name="Valero-Jimenez C.A."/>
            <person name="Min B."/>
            <person name="Choi I.G."/>
            <person name="Lipzen A."/>
            <person name="Daum C.G."/>
            <person name="Aanen D.K."/>
            <person name="Tsang A."/>
            <person name="Henrissat B."/>
            <person name="Bilanenko E.N."/>
            <person name="de Vries R.P."/>
            <person name="van Kan J.A.L."/>
            <person name="Grigoriev I.V."/>
            <person name="Debets A.J.M."/>
        </authorList>
    </citation>
    <scope>NUCLEOTIDE SEQUENCE [LARGE SCALE GENOMIC DNA]</scope>
    <source>
        <strain evidence="2 3">F11</strain>
    </source>
</reference>
<protein>
    <submittedName>
        <fullName evidence="2">Quinone oxidoreductase</fullName>
    </submittedName>
</protein>
<dbReference type="PANTHER" id="PTHR43677">
    <property type="entry name" value="SHORT-CHAIN DEHYDROGENASE/REDUCTASE"/>
    <property type="match status" value="1"/>
</dbReference>
<dbReference type="GO" id="GO:0005739">
    <property type="term" value="C:mitochondrion"/>
    <property type="evidence" value="ECO:0007669"/>
    <property type="project" value="TreeGrafter"/>
</dbReference>
<dbReference type="SMART" id="SM00829">
    <property type="entry name" value="PKS_ER"/>
    <property type="match status" value="1"/>
</dbReference>
<dbReference type="Pfam" id="PF00107">
    <property type="entry name" value="ADH_zinc_N"/>
    <property type="match status" value="1"/>
</dbReference>
<name>A0A3N2PP57_SODAK</name>
<dbReference type="InterPro" id="IPR011032">
    <property type="entry name" value="GroES-like_sf"/>
</dbReference>
<dbReference type="Pfam" id="PF08240">
    <property type="entry name" value="ADH_N"/>
    <property type="match status" value="1"/>
</dbReference>
<dbReference type="Gene3D" id="3.40.50.720">
    <property type="entry name" value="NAD(P)-binding Rossmann-like Domain"/>
    <property type="match status" value="1"/>
</dbReference>
<dbReference type="InterPro" id="IPR020843">
    <property type="entry name" value="ER"/>
</dbReference>
<dbReference type="CDD" id="cd08241">
    <property type="entry name" value="QOR1"/>
    <property type="match status" value="1"/>
</dbReference>
<gene>
    <name evidence="2" type="ORF">SODALDRAFT_217129</name>
</gene>
<dbReference type="OrthoDB" id="10257049at2759"/>
<accession>A0A3N2PP57</accession>
<dbReference type="GeneID" id="39575786"/>
<dbReference type="AlphaFoldDB" id="A0A3N2PP57"/>
<dbReference type="GO" id="GO:0016491">
    <property type="term" value="F:oxidoreductase activity"/>
    <property type="evidence" value="ECO:0007669"/>
    <property type="project" value="InterPro"/>
</dbReference>
<dbReference type="SUPFAM" id="SSF51735">
    <property type="entry name" value="NAD(P)-binding Rossmann-fold domains"/>
    <property type="match status" value="1"/>
</dbReference>
<dbReference type="SUPFAM" id="SSF50129">
    <property type="entry name" value="GroES-like"/>
    <property type="match status" value="1"/>
</dbReference>
<feature type="domain" description="Enoyl reductase (ER)" evidence="1">
    <location>
        <begin position="11"/>
        <end position="326"/>
    </location>
</feature>